<dbReference type="Proteomes" id="UP000011081">
    <property type="component" value="Unassembled WGS sequence"/>
</dbReference>
<evidence type="ECO:0000313" key="2">
    <source>
        <dbReference type="Proteomes" id="UP000011081"/>
    </source>
</evidence>
<dbReference type="InParanoid" id="L2GUI1"/>
<reference evidence="2" key="1">
    <citation type="submission" date="2011-03" db="EMBL/GenBank/DDBJ databases">
        <title>The genome sequence of Vavraia culicis strain floridensis.</title>
        <authorList>
            <consortium name="The Broad Institute Genome Sequencing Platform"/>
            <person name="Cuomo C."/>
            <person name="Becnel J."/>
            <person name="Sanscrainte N."/>
            <person name="Young S.K."/>
            <person name="Zeng Q."/>
            <person name="Gargeya S."/>
            <person name="Fitzgerald M."/>
            <person name="Haas B."/>
            <person name="Abouelleil A."/>
            <person name="Alvarado L."/>
            <person name="Arachchi H.M."/>
            <person name="Berlin A."/>
            <person name="Chapman S.B."/>
            <person name="Gearin G."/>
            <person name="Goldberg J."/>
            <person name="Griggs A."/>
            <person name="Gujja S."/>
            <person name="Hansen M."/>
            <person name="Heiman D."/>
            <person name="Howarth C."/>
            <person name="Larimer J."/>
            <person name="Lui A."/>
            <person name="MacDonald P.J.P."/>
            <person name="McCowen C."/>
            <person name="Montmayeur A."/>
            <person name="Murphy C."/>
            <person name="Neiman D."/>
            <person name="Pearson M."/>
            <person name="Priest M."/>
            <person name="Roberts A."/>
            <person name="Saif S."/>
            <person name="Shea T."/>
            <person name="Sisk P."/>
            <person name="Stolte C."/>
            <person name="Sykes S."/>
            <person name="Wortman J."/>
            <person name="Nusbaum C."/>
            <person name="Birren B."/>
        </authorList>
    </citation>
    <scope>NUCLEOTIDE SEQUENCE [LARGE SCALE GENOMIC DNA]</scope>
    <source>
        <strain evidence="2">floridensis</strain>
    </source>
</reference>
<protein>
    <submittedName>
        <fullName evidence="1">Uncharacterized protein</fullName>
    </submittedName>
</protein>
<dbReference type="HOGENOM" id="CLU_2005627_0_0_1"/>
<keyword evidence="2" id="KW-1185">Reference proteome</keyword>
<evidence type="ECO:0000313" key="1">
    <source>
        <dbReference type="EMBL" id="ELA47326.1"/>
    </source>
</evidence>
<dbReference type="EMBL" id="GL877420">
    <property type="protein sequence ID" value="ELA47326.1"/>
    <property type="molecule type" value="Genomic_DNA"/>
</dbReference>
<gene>
    <name evidence="1" type="ORF">VCUG_01210</name>
</gene>
<accession>L2GUI1</accession>
<dbReference type="GeneID" id="19879091"/>
<sequence>MWCFAPFIGLNRYVHVFTGSTLTAILRWLLRAKTCNEKGRACTEPTMSALPSLYRGRCAGNGHRSKNVVGAREEEKILVNDRFLLVRLVVAGEILLGQEMRSAAHKRVVLRKYQFLLGCTSTAL</sequence>
<dbReference type="VEuPathDB" id="MicrosporidiaDB:VCUG_01210"/>
<proteinExistence type="predicted"/>
<organism evidence="1 2">
    <name type="scientific">Vavraia culicis (isolate floridensis)</name>
    <name type="common">Microsporidian parasite</name>
    <dbReference type="NCBI Taxonomy" id="948595"/>
    <lineage>
        <taxon>Eukaryota</taxon>
        <taxon>Fungi</taxon>
        <taxon>Fungi incertae sedis</taxon>
        <taxon>Microsporidia</taxon>
        <taxon>Pleistophoridae</taxon>
        <taxon>Vavraia</taxon>
    </lineage>
</organism>
<dbReference type="RefSeq" id="XP_008074228.1">
    <property type="nucleotide sequence ID" value="XM_008076037.1"/>
</dbReference>
<dbReference type="AlphaFoldDB" id="L2GUI1"/>
<name>L2GUI1_VAVCU</name>